<dbReference type="EMBL" id="ODYU01007250">
    <property type="protein sequence ID" value="SOQ49861.1"/>
    <property type="molecule type" value="Genomic_DNA"/>
</dbReference>
<name>A0A2H1W9U9_SPOFR</name>
<gene>
    <name evidence="1" type="ORF">SFRICE_028451</name>
</gene>
<evidence type="ECO:0000313" key="1">
    <source>
        <dbReference type="EMBL" id="SOQ49861.1"/>
    </source>
</evidence>
<accession>A0A2H1W9U9</accession>
<organism evidence="1">
    <name type="scientific">Spodoptera frugiperda</name>
    <name type="common">Fall armyworm</name>
    <dbReference type="NCBI Taxonomy" id="7108"/>
    <lineage>
        <taxon>Eukaryota</taxon>
        <taxon>Metazoa</taxon>
        <taxon>Ecdysozoa</taxon>
        <taxon>Arthropoda</taxon>
        <taxon>Hexapoda</taxon>
        <taxon>Insecta</taxon>
        <taxon>Pterygota</taxon>
        <taxon>Neoptera</taxon>
        <taxon>Endopterygota</taxon>
        <taxon>Lepidoptera</taxon>
        <taxon>Glossata</taxon>
        <taxon>Ditrysia</taxon>
        <taxon>Noctuoidea</taxon>
        <taxon>Noctuidae</taxon>
        <taxon>Amphipyrinae</taxon>
        <taxon>Spodoptera</taxon>
    </lineage>
</organism>
<protein>
    <submittedName>
        <fullName evidence="1">SFRICE_028451</fullName>
    </submittedName>
</protein>
<dbReference type="AlphaFoldDB" id="A0A2H1W9U9"/>
<sequence length="64" mass="7199">MTQAGNQAVVSPDVYSCTSMEKSFTSYEGHRGIFHYEQCADAATLRSERQSQELAARRRRAVTN</sequence>
<reference evidence="1" key="1">
    <citation type="submission" date="2016-07" db="EMBL/GenBank/DDBJ databases">
        <authorList>
            <person name="Bretaudeau A."/>
        </authorList>
    </citation>
    <scope>NUCLEOTIDE SEQUENCE</scope>
    <source>
        <strain evidence="1">Rice</strain>
        <tissue evidence="1">Whole body</tissue>
    </source>
</reference>
<proteinExistence type="predicted"/>